<reference evidence="1" key="1">
    <citation type="submission" date="2018-01" db="EMBL/GenBank/DDBJ databases">
        <title>An insight into the sialome of Amazonian anophelines.</title>
        <authorList>
            <person name="Ribeiro J.M."/>
            <person name="Scarpassa V."/>
            <person name="Calvo E."/>
        </authorList>
    </citation>
    <scope>NUCLEOTIDE SEQUENCE</scope>
    <source>
        <tissue evidence="1">Salivary glands</tissue>
    </source>
</reference>
<evidence type="ECO:0000313" key="1">
    <source>
        <dbReference type="EMBL" id="MBW31475.1"/>
    </source>
</evidence>
<dbReference type="AlphaFoldDB" id="A0A2M3ZSK2"/>
<sequence length="67" mass="7863">MFRLRSVLAFTTGFALLRCVIPSLNRIWFRVEKGATLEWTQRGRRQSNALQCLFKLVHHLPHASLNR</sequence>
<proteinExistence type="predicted"/>
<protein>
    <submittedName>
        <fullName evidence="1">Putative secreted peptide</fullName>
    </submittedName>
</protein>
<dbReference type="EMBL" id="GGFM01010724">
    <property type="protein sequence ID" value="MBW31475.1"/>
    <property type="molecule type" value="Transcribed_RNA"/>
</dbReference>
<organism evidence="1">
    <name type="scientific">Anopheles braziliensis</name>
    <dbReference type="NCBI Taxonomy" id="58242"/>
    <lineage>
        <taxon>Eukaryota</taxon>
        <taxon>Metazoa</taxon>
        <taxon>Ecdysozoa</taxon>
        <taxon>Arthropoda</taxon>
        <taxon>Hexapoda</taxon>
        <taxon>Insecta</taxon>
        <taxon>Pterygota</taxon>
        <taxon>Neoptera</taxon>
        <taxon>Endopterygota</taxon>
        <taxon>Diptera</taxon>
        <taxon>Nematocera</taxon>
        <taxon>Culicoidea</taxon>
        <taxon>Culicidae</taxon>
        <taxon>Anophelinae</taxon>
        <taxon>Anopheles</taxon>
    </lineage>
</organism>
<name>A0A2M3ZSK2_9DIPT</name>
<accession>A0A2M3ZSK2</accession>